<organism evidence="1 2">
    <name type="scientific">Portunus trituberculatus</name>
    <name type="common">Swimming crab</name>
    <name type="synonym">Neptunus trituberculatus</name>
    <dbReference type="NCBI Taxonomy" id="210409"/>
    <lineage>
        <taxon>Eukaryota</taxon>
        <taxon>Metazoa</taxon>
        <taxon>Ecdysozoa</taxon>
        <taxon>Arthropoda</taxon>
        <taxon>Crustacea</taxon>
        <taxon>Multicrustacea</taxon>
        <taxon>Malacostraca</taxon>
        <taxon>Eumalacostraca</taxon>
        <taxon>Eucarida</taxon>
        <taxon>Decapoda</taxon>
        <taxon>Pleocyemata</taxon>
        <taxon>Brachyura</taxon>
        <taxon>Eubrachyura</taxon>
        <taxon>Portunoidea</taxon>
        <taxon>Portunidae</taxon>
        <taxon>Portuninae</taxon>
        <taxon>Portunus</taxon>
    </lineage>
</organism>
<accession>A0A5B7GV23</accession>
<name>A0A5B7GV23_PORTR</name>
<comment type="caution">
    <text evidence="1">The sequence shown here is derived from an EMBL/GenBank/DDBJ whole genome shotgun (WGS) entry which is preliminary data.</text>
</comment>
<protein>
    <submittedName>
        <fullName evidence="1">Uncharacterized protein</fullName>
    </submittedName>
</protein>
<dbReference type="EMBL" id="VSRR010018496">
    <property type="protein sequence ID" value="MPC61389.1"/>
    <property type="molecule type" value="Genomic_DNA"/>
</dbReference>
<reference evidence="1 2" key="1">
    <citation type="submission" date="2019-05" db="EMBL/GenBank/DDBJ databases">
        <title>Another draft genome of Portunus trituberculatus and its Hox gene families provides insights of decapod evolution.</title>
        <authorList>
            <person name="Jeong J.-H."/>
            <person name="Song I."/>
            <person name="Kim S."/>
            <person name="Choi T."/>
            <person name="Kim D."/>
            <person name="Ryu S."/>
            <person name="Kim W."/>
        </authorList>
    </citation>
    <scope>NUCLEOTIDE SEQUENCE [LARGE SCALE GENOMIC DNA]</scope>
    <source>
        <tissue evidence="1">Muscle</tissue>
    </source>
</reference>
<dbReference type="AlphaFoldDB" id="A0A5B7GV23"/>
<sequence length="135" mass="15212">MDTPHCLWCPMQPNTPEHLLPHCLHHHSHHTAFLHFLSSLHICRPSLADLFEGFQDSGLAFNILMQEHQSLPSVAVQLARITCPLLAPSGCYIDCMQPGLDECSPKRMGRYVFEQCGPGSSSWPPAPRRRLLPYT</sequence>
<keyword evidence="2" id="KW-1185">Reference proteome</keyword>
<dbReference type="Proteomes" id="UP000324222">
    <property type="component" value="Unassembled WGS sequence"/>
</dbReference>
<evidence type="ECO:0000313" key="1">
    <source>
        <dbReference type="EMBL" id="MPC61389.1"/>
    </source>
</evidence>
<gene>
    <name evidence="1" type="ORF">E2C01_055461</name>
</gene>
<proteinExistence type="predicted"/>
<evidence type="ECO:0000313" key="2">
    <source>
        <dbReference type="Proteomes" id="UP000324222"/>
    </source>
</evidence>